<evidence type="ECO:0000259" key="2">
    <source>
        <dbReference type="Pfam" id="PF01137"/>
    </source>
</evidence>
<comment type="caution">
    <text evidence="3">The sequence shown here is derived from an EMBL/GenBank/DDBJ whole genome shotgun (WGS) entry which is preliminary data.</text>
</comment>
<dbReference type="AlphaFoldDB" id="A0A1J9QPV6"/>
<feature type="compositionally biased region" description="Basic residues" evidence="1">
    <location>
        <begin position="308"/>
        <end position="326"/>
    </location>
</feature>
<dbReference type="PANTHER" id="PTHR11096">
    <property type="entry name" value="RNA 3' TERMINAL PHOSPHATE CYCLASE"/>
    <property type="match status" value="1"/>
</dbReference>
<dbReference type="EMBL" id="LGRN01000042">
    <property type="protein sequence ID" value="OJD18207.1"/>
    <property type="molecule type" value="Genomic_DNA"/>
</dbReference>
<keyword evidence="4" id="KW-1185">Reference proteome</keyword>
<feature type="region of interest" description="Disordered" evidence="1">
    <location>
        <begin position="305"/>
        <end position="328"/>
    </location>
</feature>
<evidence type="ECO:0000313" key="4">
    <source>
        <dbReference type="Proteomes" id="UP000182235"/>
    </source>
</evidence>
<accession>A0A1J9QPV6</accession>
<dbReference type="GO" id="GO:0003963">
    <property type="term" value="F:RNA-3'-phosphate cyclase activity"/>
    <property type="evidence" value="ECO:0007669"/>
    <property type="project" value="TreeGrafter"/>
</dbReference>
<protein>
    <recommendedName>
        <fullName evidence="2">RNA 3'-terminal phosphate cyclase domain-containing protein</fullName>
    </recommendedName>
</protein>
<dbReference type="OrthoDB" id="25029at2759"/>
<dbReference type="GO" id="GO:0006396">
    <property type="term" value="P:RNA processing"/>
    <property type="evidence" value="ECO:0007669"/>
    <property type="project" value="InterPro"/>
</dbReference>
<evidence type="ECO:0000256" key="1">
    <source>
        <dbReference type="SAM" id="MobiDB-lite"/>
    </source>
</evidence>
<gene>
    <name evidence="3" type="ORF">AJ78_01765</name>
</gene>
<dbReference type="STRING" id="1447872.A0A1J9QPV6"/>
<reference evidence="3 4" key="1">
    <citation type="submission" date="2015-07" db="EMBL/GenBank/DDBJ databases">
        <title>Emmonsia species relationships and genome sequence.</title>
        <authorList>
            <consortium name="The Broad Institute Genomics Platform"/>
            <person name="Cuomo C.A."/>
            <person name="Munoz J.F."/>
            <person name="Imamovic A."/>
            <person name="Priest M.E."/>
            <person name="Young S."/>
            <person name="Clay O.K."/>
            <person name="McEwen J.G."/>
        </authorList>
    </citation>
    <scope>NUCLEOTIDE SEQUENCE [LARGE SCALE GENOMIC DNA]</scope>
    <source>
        <strain evidence="3 4">UAMH 9510</strain>
    </source>
</reference>
<dbReference type="PANTHER" id="PTHR11096:SF0">
    <property type="entry name" value="RNA 3'-TERMINAL PHOSPHATE CYCLASE"/>
    <property type="match status" value="1"/>
</dbReference>
<dbReference type="Gene3D" id="3.65.10.20">
    <property type="entry name" value="RNA 3'-terminal phosphate cyclase domain"/>
    <property type="match status" value="2"/>
</dbReference>
<feature type="domain" description="RNA 3'-terminal phosphate cyclase" evidence="2">
    <location>
        <begin position="9"/>
        <end position="564"/>
    </location>
</feature>
<dbReference type="GO" id="GO:0005634">
    <property type="term" value="C:nucleus"/>
    <property type="evidence" value="ECO:0007669"/>
    <property type="project" value="TreeGrafter"/>
</dbReference>
<dbReference type="VEuPathDB" id="FungiDB:AJ78_01765"/>
<evidence type="ECO:0000313" key="3">
    <source>
        <dbReference type="EMBL" id="OJD18207.1"/>
    </source>
</evidence>
<name>A0A1J9QPV6_9EURO</name>
<dbReference type="InterPro" id="IPR037136">
    <property type="entry name" value="RNA3'_phos_cyclase_dom_sf"/>
</dbReference>
<dbReference type="InterPro" id="IPR013792">
    <property type="entry name" value="RNA3'P_cycl/enolpyr_Trfase_a/b"/>
</dbReference>
<organism evidence="3 4">
    <name type="scientific">Emergomyces pasteurianus Ep9510</name>
    <dbReference type="NCBI Taxonomy" id="1447872"/>
    <lineage>
        <taxon>Eukaryota</taxon>
        <taxon>Fungi</taxon>
        <taxon>Dikarya</taxon>
        <taxon>Ascomycota</taxon>
        <taxon>Pezizomycotina</taxon>
        <taxon>Eurotiomycetes</taxon>
        <taxon>Eurotiomycetidae</taxon>
        <taxon>Onygenales</taxon>
        <taxon>Ajellomycetaceae</taxon>
        <taxon>Emergomyces</taxon>
    </lineage>
</organism>
<dbReference type="InterPro" id="IPR000228">
    <property type="entry name" value="RNA3'_term_phos_cyc"/>
</dbReference>
<proteinExistence type="predicted"/>
<feature type="region of interest" description="Disordered" evidence="1">
    <location>
        <begin position="248"/>
        <end position="276"/>
    </location>
</feature>
<dbReference type="Pfam" id="PF01137">
    <property type="entry name" value="RTC"/>
    <property type="match status" value="1"/>
</dbReference>
<dbReference type="SUPFAM" id="SSF55205">
    <property type="entry name" value="EPT/RTPC-like"/>
    <property type="match status" value="1"/>
</dbReference>
<sequence>MLYLDGSALEGGGQLVRNAVALSALTGRPVTINNIRGKRNGPKGLRRSHTAAIQFLAEVCRGRIDGATVGSSEITFYPRDTGEDGLPSSGMGEDELLSALQRKSSLYPLPLASPIQSEYNICLTTPGSIFLIFQALYPYLVYAGAGLHSKGETAGGSSASQVIRLKITGGTNISFSPSFDYVYQVLIPNFAKLGLPRLSVKLNRRGWSTGAVQIGSVSFEIEPLPIAEVREGMAGPSDTKEAFQYDLKQGKATKNPESDTSKQKDLSTIPPPRFPRIRLENLDPGYITCVDITVLAPDTTLHQAAPFKHSKHSKQAHQRTRTKAKYGQRGTKQFENNYYKRTTLLDPELDVEELEVPGPSPSGAGELYDSPGQAQSIRAFLEDTAIKSVTRALRVFSDNNPRATRQPSPPWETPIVKIHTTEPTDDPLHIYILLVAHTSTGFRLGGGQLYSDYRSKEKNKNCRDTRSEQNMGAVLQGMVNDCVAGVMREFPAMSDTALKDVPGNGPKGCLDTYMRDQVVVFQALGELSEEGENGKSGNQTEEQGLSLHTLTAMWVCEQILGVKV</sequence>
<feature type="compositionally biased region" description="Basic and acidic residues" evidence="1">
    <location>
        <begin position="254"/>
        <end position="265"/>
    </location>
</feature>
<dbReference type="InterPro" id="IPR023797">
    <property type="entry name" value="RNA3'_phos_cyclase_dom"/>
</dbReference>
<dbReference type="Proteomes" id="UP000182235">
    <property type="component" value="Unassembled WGS sequence"/>
</dbReference>